<protein>
    <submittedName>
        <fullName evidence="1">Uncharacterized protein</fullName>
    </submittedName>
</protein>
<dbReference type="AlphaFoldDB" id="A0A2T5M7Y6"/>
<accession>A0A2T5M7Y6</accession>
<dbReference type="EMBL" id="MSFN02000001">
    <property type="protein sequence ID" value="PTU24651.1"/>
    <property type="molecule type" value="Genomic_DNA"/>
</dbReference>
<dbReference type="Proteomes" id="UP000244073">
    <property type="component" value="Unassembled WGS sequence"/>
</dbReference>
<reference evidence="1 2" key="1">
    <citation type="journal article" date="2018" name="Proc. Natl. Acad. Sci. U.S.A.">
        <title>Linking secondary metabolites to gene clusters through genome sequencing of six diverse Aspergillus species.</title>
        <authorList>
            <person name="Kaerboelling I."/>
            <person name="Vesth T.C."/>
            <person name="Frisvad J.C."/>
            <person name="Nybo J.L."/>
            <person name="Theobald S."/>
            <person name="Kuo A."/>
            <person name="Bowyer P."/>
            <person name="Matsuda Y."/>
            <person name="Mondo S."/>
            <person name="Lyhne E.K."/>
            <person name="Kogle M.E."/>
            <person name="Clum A."/>
            <person name="Lipzen A."/>
            <person name="Salamov A."/>
            <person name="Ngan C.Y."/>
            <person name="Daum C."/>
            <person name="Chiniquy J."/>
            <person name="Barry K."/>
            <person name="LaButti K."/>
            <person name="Haridas S."/>
            <person name="Simmons B.A."/>
            <person name="Magnuson J.K."/>
            <person name="Mortensen U.H."/>
            <person name="Larsen T.O."/>
            <person name="Grigoriev I.V."/>
            <person name="Baker S.E."/>
            <person name="Andersen M.R."/>
        </authorList>
    </citation>
    <scope>NUCLEOTIDE SEQUENCE [LARGE SCALE GENOMIC DNA]</scope>
    <source>
        <strain evidence="1 2">IBT 24754</strain>
    </source>
</reference>
<dbReference type="GeneID" id="63816469"/>
<sequence length="130" mass="14428">MSYHYLSETLFLAIAMLGDRDTCLTASCRKPNNGRQCWPDIASLNNAPHPVWGGKTRKCNSRRKNALTKLTRIESPFEPFQLLHNRAALHIPKANLGCTLSLPYSGEYKSISSIDKAGFLPDLPSKIVGI</sequence>
<name>A0A2T5M7Y6_9EURO</name>
<gene>
    <name evidence="1" type="ORF">P175DRAFT_0528149</name>
</gene>
<organism evidence="1 2">
    <name type="scientific">Aspergillus ochraceoroseus IBT 24754</name>
    <dbReference type="NCBI Taxonomy" id="1392256"/>
    <lineage>
        <taxon>Eukaryota</taxon>
        <taxon>Fungi</taxon>
        <taxon>Dikarya</taxon>
        <taxon>Ascomycota</taxon>
        <taxon>Pezizomycotina</taxon>
        <taxon>Eurotiomycetes</taxon>
        <taxon>Eurotiomycetidae</taxon>
        <taxon>Eurotiales</taxon>
        <taxon>Aspergillaceae</taxon>
        <taxon>Aspergillus</taxon>
        <taxon>Aspergillus subgen. Nidulantes</taxon>
    </lineage>
</organism>
<evidence type="ECO:0000313" key="1">
    <source>
        <dbReference type="EMBL" id="PTU24651.1"/>
    </source>
</evidence>
<proteinExistence type="predicted"/>
<dbReference type="RefSeq" id="XP_040756043.1">
    <property type="nucleotide sequence ID" value="XM_040899587.1"/>
</dbReference>
<evidence type="ECO:0000313" key="2">
    <source>
        <dbReference type="Proteomes" id="UP000244073"/>
    </source>
</evidence>
<dbReference type="VEuPathDB" id="FungiDB:P175DRAFT_0528149"/>
<comment type="caution">
    <text evidence="1">The sequence shown here is derived from an EMBL/GenBank/DDBJ whole genome shotgun (WGS) entry which is preliminary data.</text>
</comment>